<dbReference type="AlphaFoldDB" id="A0A146LYM0"/>
<gene>
    <name evidence="1" type="ORF">g.36513</name>
</gene>
<reference evidence="1" key="1">
    <citation type="journal article" date="2016" name="Gigascience">
        <title>De novo construction of an expanded transcriptome assembly for the western tarnished plant bug, Lygus hesperus.</title>
        <authorList>
            <person name="Tassone E.E."/>
            <person name="Geib S.M."/>
            <person name="Hall B."/>
            <person name="Fabrick J.A."/>
            <person name="Brent C.S."/>
            <person name="Hull J.J."/>
        </authorList>
    </citation>
    <scope>NUCLEOTIDE SEQUENCE</scope>
</reference>
<organism evidence="1">
    <name type="scientific">Lygus hesperus</name>
    <name type="common">Western plant bug</name>
    <dbReference type="NCBI Taxonomy" id="30085"/>
    <lineage>
        <taxon>Eukaryota</taxon>
        <taxon>Metazoa</taxon>
        <taxon>Ecdysozoa</taxon>
        <taxon>Arthropoda</taxon>
        <taxon>Hexapoda</taxon>
        <taxon>Insecta</taxon>
        <taxon>Pterygota</taxon>
        <taxon>Neoptera</taxon>
        <taxon>Paraneoptera</taxon>
        <taxon>Hemiptera</taxon>
        <taxon>Heteroptera</taxon>
        <taxon>Panheteroptera</taxon>
        <taxon>Cimicomorpha</taxon>
        <taxon>Miridae</taxon>
        <taxon>Mirini</taxon>
        <taxon>Lygus</taxon>
    </lineage>
</organism>
<proteinExistence type="predicted"/>
<protein>
    <submittedName>
        <fullName evidence="1">Uncharacterized protein</fullName>
    </submittedName>
</protein>
<name>A0A146LYM0_LYGHE</name>
<accession>A0A146LYM0</accession>
<dbReference type="EMBL" id="GDHC01005948">
    <property type="protein sequence ID" value="JAQ12681.1"/>
    <property type="molecule type" value="Transcribed_RNA"/>
</dbReference>
<evidence type="ECO:0000313" key="1">
    <source>
        <dbReference type="EMBL" id="JAQ12681.1"/>
    </source>
</evidence>
<sequence length="276" mass="30343">MCTASSTRISCTCLHSCNSVWNCYLGNSCHLLATRSTFTILTPVGAFQSLNCNDIVFYGIFLLFKNNFSFAFLTSPPAAAAAVPCSVLTTVVSVATCAATYYTEGVGVLRSHLRVRRRTTSSVPSCILSSSRTPTAPLAPSSQPMWVVHTSPSALYYQPSSPASHNYATSDGFISRDATIPCSYGTSALAPPPPTLHVHWQTPMQPPTRLWVLYNHHHQRCYHHYSGQLYATISLLSRTRMCDTSWYHPSTSNSLWLVANLRYRCHISLDSAAGCF</sequence>